<protein>
    <submittedName>
        <fullName evidence="2">Ubiquitin carboxyl-terminal hydrolase 25-like</fullName>
    </submittedName>
</protein>
<feature type="region of interest" description="Disordered" evidence="1">
    <location>
        <begin position="40"/>
        <end position="60"/>
    </location>
</feature>
<dbReference type="AlphaFoldDB" id="A0AAV4CQZ9"/>
<dbReference type="GO" id="GO:0016787">
    <property type="term" value="F:hydrolase activity"/>
    <property type="evidence" value="ECO:0007669"/>
    <property type="project" value="UniProtKB-KW"/>
</dbReference>
<name>A0AAV4CQZ9_9GAST</name>
<keyword evidence="3" id="KW-1185">Reference proteome</keyword>
<dbReference type="EMBL" id="BLXT01006887">
    <property type="protein sequence ID" value="GFO34322.1"/>
    <property type="molecule type" value="Genomic_DNA"/>
</dbReference>
<accession>A0AAV4CQZ9</accession>
<sequence length="60" mass="6398">FMNYGSNNKRYPLPDVLQYALEFAESSPSGRRATALTVATSGGGCASSDVEMKSPALNLR</sequence>
<gene>
    <name evidence="2" type="ORF">PoB_006082700</name>
</gene>
<feature type="non-terminal residue" evidence="2">
    <location>
        <position position="1"/>
    </location>
</feature>
<organism evidence="2 3">
    <name type="scientific">Plakobranchus ocellatus</name>
    <dbReference type="NCBI Taxonomy" id="259542"/>
    <lineage>
        <taxon>Eukaryota</taxon>
        <taxon>Metazoa</taxon>
        <taxon>Spiralia</taxon>
        <taxon>Lophotrochozoa</taxon>
        <taxon>Mollusca</taxon>
        <taxon>Gastropoda</taxon>
        <taxon>Heterobranchia</taxon>
        <taxon>Euthyneura</taxon>
        <taxon>Panpulmonata</taxon>
        <taxon>Sacoglossa</taxon>
        <taxon>Placobranchoidea</taxon>
        <taxon>Plakobranchidae</taxon>
        <taxon>Plakobranchus</taxon>
    </lineage>
</organism>
<evidence type="ECO:0000256" key="1">
    <source>
        <dbReference type="SAM" id="MobiDB-lite"/>
    </source>
</evidence>
<proteinExistence type="predicted"/>
<evidence type="ECO:0000313" key="3">
    <source>
        <dbReference type="Proteomes" id="UP000735302"/>
    </source>
</evidence>
<evidence type="ECO:0000313" key="2">
    <source>
        <dbReference type="EMBL" id="GFO34322.1"/>
    </source>
</evidence>
<keyword evidence="2" id="KW-0378">Hydrolase</keyword>
<comment type="caution">
    <text evidence="2">The sequence shown here is derived from an EMBL/GenBank/DDBJ whole genome shotgun (WGS) entry which is preliminary data.</text>
</comment>
<reference evidence="2 3" key="1">
    <citation type="journal article" date="2021" name="Elife">
        <title>Chloroplast acquisition without the gene transfer in kleptoplastic sea slugs, Plakobranchus ocellatus.</title>
        <authorList>
            <person name="Maeda T."/>
            <person name="Takahashi S."/>
            <person name="Yoshida T."/>
            <person name="Shimamura S."/>
            <person name="Takaki Y."/>
            <person name="Nagai Y."/>
            <person name="Toyoda A."/>
            <person name="Suzuki Y."/>
            <person name="Arimoto A."/>
            <person name="Ishii H."/>
            <person name="Satoh N."/>
            <person name="Nishiyama T."/>
            <person name="Hasebe M."/>
            <person name="Maruyama T."/>
            <person name="Minagawa J."/>
            <person name="Obokata J."/>
            <person name="Shigenobu S."/>
        </authorList>
    </citation>
    <scope>NUCLEOTIDE SEQUENCE [LARGE SCALE GENOMIC DNA]</scope>
</reference>
<dbReference type="Proteomes" id="UP000735302">
    <property type="component" value="Unassembled WGS sequence"/>
</dbReference>